<evidence type="ECO:0008006" key="3">
    <source>
        <dbReference type="Google" id="ProtNLM"/>
    </source>
</evidence>
<dbReference type="AlphaFoldDB" id="A0A845AJ19"/>
<sequence>MSRAELPVADALRGSLARGDDRLMASRPILAMLVGQRDHSLFAEHIVARVRAMLVSIATQLLRAQADAIGESGKDEFVANRRSELVQRLAGQRHLLDQLHALAIEWHLATDLEARLTLDPVLSPLLQDLVGNGDPEIASVAMAALSAQARFAQSQRRMEIALAELPADLFHEALIAWRELSNAPLSDVLERAEKRLRDDFDEGSSRISLFSRLVMALGDMASSALQVEFAGVGLFLSALAIRSGQTREMVTSSTNPQLIARLILGLRAAGLKPTEVEAQVLRILPEAELVPDLDSIGIREAARWLAAANDAGTR</sequence>
<organism evidence="1 2">
    <name type="scientific">Qipengyuania algicida</name>
    <dbReference type="NCBI Taxonomy" id="1836209"/>
    <lineage>
        <taxon>Bacteria</taxon>
        <taxon>Pseudomonadati</taxon>
        <taxon>Pseudomonadota</taxon>
        <taxon>Alphaproteobacteria</taxon>
        <taxon>Sphingomonadales</taxon>
        <taxon>Erythrobacteraceae</taxon>
        <taxon>Qipengyuania</taxon>
    </lineage>
</organism>
<keyword evidence="2" id="KW-1185">Reference proteome</keyword>
<dbReference type="EMBL" id="WTYA01000004">
    <property type="protein sequence ID" value="MXP28546.1"/>
    <property type="molecule type" value="Genomic_DNA"/>
</dbReference>
<proteinExistence type="predicted"/>
<evidence type="ECO:0000313" key="1">
    <source>
        <dbReference type="EMBL" id="MXP28546.1"/>
    </source>
</evidence>
<reference evidence="1 2" key="1">
    <citation type="submission" date="2019-12" db="EMBL/GenBank/DDBJ databases">
        <title>Genomic-based taxomic classification of the family Erythrobacteraceae.</title>
        <authorList>
            <person name="Xu L."/>
        </authorList>
    </citation>
    <scope>NUCLEOTIDE SEQUENCE [LARGE SCALE GENOMIC DNA]</scope>
    <source>
        <strain evidence="1 2">KEMB 9005-328</strain>
    </source>
</reference>
<comment type="caution">
    <text evidence="1">The sequence shown here is derived from an EMBL/GenBank/DDBJ whole genome shotgun (WGS) entry which is preliminary data.</text>
</comment>
<evidence type="ECO:0000313" key="2">
    <source>
        <dbReference type="Proteomes" id="UP000439780"/>
    </source>
</evidence>
<name>A0A845AJ19_9SPHN</name>
<accession>A0A845AJ19</accession>
<protein>
    <recommendedName>
        <fullName evidence="3">DUF2336 domain-containing protein</fullName>
    </recommendedName>
</protein>
<dbReference type="OrthoDB" id="7390251at2"/>
<gene>
    <name evidence="1" type="ORF">GRI58_06895</name>
</gene>
<dbReference type="RefSeq" id="WP_160752840.1">
    <property type="nucleotide sequence ID" value="NZ_WTYA01000004.1"/>
</dbReference>
<dbReference type="Proteomes" id="UP000439780">
    <property type="component" value="Unassembled WGS sequence"/>
</dbReference>